<evidence type="ECO:0000313" key="8">
    <source>
        <dbReference type="Proteomes" id="UP000186922"/>
    </source>
</evidence>
<dbReference type="PROSITE" id="PS00134">
    <property type="entry name" value="TRYPSIN_HIS"/>
    <property type="match status" value="1"/>
</dbReference>
<dbReference type="PANTHER" id="PTHR24252:SF7">
    <property type="entry name" value="HYALIN"/>
    <property type="match status" value="1"/>
</dbReference>
<dbReference type="GO" id="GO:0004252">
    <property type="term" value="F:serine-type endopeptidase activity"/>
    <property type="evidence" value="ECO:0007669"/>
    <property type="project" value="InterPro"/>
</dbReference>
<dbReference type="STRING" id="947166.A0A1D1UVA0"/>
<dbReference type="Gene3D" id="2.40.10.10">
    <property type="entry name" value="Trypsin-like serine proteases"/>
    <property type="match status" value="1"/>
</dbReference>
<name>A0A1D1UVA0_RAMVA</name>
<keyword evidence="2 5" id="KW-0378">Hydrolase</keyword>
<organism evidence="7 8">
    <name type="scientific">Ramazzottius varieornatus</name>
    <name type="common">Water bear</name>
    <name type="synonym">Tardigrade</name>
    <dbReference type="NCBI Taxonomy" id="947166"/>
    <lineage>
        <taxon>Eukaryota</taxon>
        <taxon>Metazoa</taxon>
        <taxon>Ecdysozoa</taxon>
        <taxon>Tardigrada</taxon>
        <taxon>Eutardigrada</taxon>
        <taxon>Parachela</taxon>
        <taxon>Hypsibioidea</taxon>
        <taxon>Ramazzottiidae</taxon>
        <taxon>Ramazzottius</taxon>
    </lineage>
</organism>
<dbReference type="Pfam" id="PF00089">
    <property type="entry name" value="Trypsin"/>
    <property type="match status" value="1"/>
</dbReference>
<dbReference type="PROSITE" id="PS50240">
    <property type="entry name" value="TRYPSIN_DOM"/>
    <property type="match status" value="1"/>
</dbReference>
<dbReference type="PANTHER" id="PTHR24252">
    <property type="entry name" value="ACROSIN-RELATED"/>
    <property type="match status" value="1"/>
</dbReference>
<evidence type="ECO:0000313" key="7">
    <source>
        <dbReference type="EMBL" id="GAU90293.1"/>
    </source>
</evidence>
<feature type="domain" description="Peptidase S1" evidence="6">
    <location>
        <begin position="51"/>
        <end position="290"/>
    </location>
</feature>
<keyword evidence="4" id="KW-1015">Disulfide bond</keyword>
<dbReference type="CDD" id="cd00190">
    <property type="entry name" value="Tryp_SPc"/>
    <property type="match status" value="1"/>
</dbReference>
<dbReference type="AlphaFoldDB" id="A0A1D1UVA0"/>
<keyword evidence="1 5" id="KW-0645">Protease</keyword>
<dbReference type="PROSITE" id="PS00135">
    <property type="entry name" value="TRYPSIN_SER"/>
    <property type="match status" value="1"/>
</dbReference>
<dbReference type="GO" id="GO:0006508">
    <property type="term" value="P:proteolysis"/>
    <property type="evidence" value="ECO:0007669"/>
    <property type="project" value="UniProtKB-KW"/>
</dbReference>
<dbReference type="InterPro" id="IPR033116">
    <property type="entry name" value="TRYPSIN_SER"/>
</dbReference>
<keyword evidence="8" id="KW-1185">Reference proteome</keyword>
<accession>A0A1D1UVA0</accession>
<protein>
    <recommendedName>
        <fullName evidence="6">Peptidase S1 domain-containing protein</fullName>
    </recommendedName>
</protein>
<dbReference type="InterPro" id="IPR018114">
    <property type="entry name" value="TRYPSIN_HIS"/>
</dbReference>
<dbReference type="SUPFAM" id="SSF50494">
    <property type="entry name" value="Trypsin-like serine proteases"/>
    <property type="match status" value="1"/>
</dbReference>
<evidence type="ECO:0000259" key="6">
    <source>
        <dbReference type="PROSITE" id="PS50240"/>
    </source>
</evidence>
<sequence>MNASEKAEFRNLTTSTQEEELSLPWSPFTSIANNARLSKVCGTTPLLWERIVGGSEAQTGEFPWMASLRKLEQPKSVHKCGATLLHSQWVITAAHCAFRIRKRLMVVRLGGFDLDNPDASFPSVDSRVAKIYIHPEFNGVTFEGDLALLKLADPVPLAPHILPICLAPVQNYYGTFATVAGWGVTQTGGNASSILRKVHLPLINTTECEHWLDVAGRHQDVEPDFICAGYKQGGRDTCQGDSGGPMIQEIEGRWSLIGVVSWGMGCAKPNLPGFSVFVPKYAEWIKTATNGDVYLPEFYQKSSTSSHRVSSRLPFAR</sequence>
<dbReference type="Proteomes" id="UP000186922">
    <property type="component" value="Unassembled WGS sequence"/>
</dbReference>
<keyword evidence="3 5" id="KW-0720">Serine protease</keyword>
<gene>
    <name evidence="7" type="primary">RvY_02731</name>
    <name evidence="7" type="synonym">RvY_02731.1</name>
    <name evidence="7" type="ORF">RvY_02731-1</name>
</gene>
<evidence type="ECO:0000256" key="4">
    <source>
        <dbReference type="ARBA" id="ARBA00023157"/>
    </source>
</evidence>
<dbReference type="PRINTS" id="PR00722">
    <property type="entry name" value="CHYMOTRYPSIN"/>
</dbReference>
<reference evidence="7 8" key="1">
    <citation type="journal article" date="2016" name="Nat. Commun.">
        <title>Extremotolerant tardigrade genome and improved radiotolerance of human cultured cells by tardigrade-unique protein.</title>
        <authorList>
            <person name="Hashimoto T."/>
            <person name="Horikawa D.D."/>
            <person name="Saito Y."/>
            <person name="Kuwahara H."/>
            <person name="Kozuka-Hata H."/>
            <person name="Shin-I T."/>
            <person name="Minakuchi Y."/>
            <person name="Ohishi K."/>
            <person name="Motoyama A."/>
            <person name="Aizu T."/>
            <person name="Enomoto A."/>
            <person name="Kondo K."/>
            <person name="Tanaka S."/>
            <person name="Hara Y."/>
            <person name="Koshikawa S."/>
            <person name="Sagara H."/>
            <person name="Miura T."/>
            <person name="Yokobori S."/>
            <person name="Miyagawa K."/>
            <person name="Suzuki Y."/>
            <person name="Kubo T."/>
            <person name="Oyama M."/>
            <person name="Kohara Y."/>
            <person name="Fujiyama A."/>
            <person name="Arakawa K."/>
            <person name="Katayama T."/>
            <person name="Toyoda A."/>
            <person name="Kunieda T."/>
        </authorList>
    </citation>
    <scope>NUCLEOTIDE SEQUENCE [LARGE SCALE GENOMIC DNA]</scope>
    <source>
        <strain evidence="7 8">YOKOZUNA-1</strain>
    </source>
</reference>
<dbReference type="FunFam" id="2.40.10.10:FF:000006">
    <property type="entry name" value="Serine proteinase stubble"/>
    <property type="match status" value="1"/>
</dbReference>
<evidence type="ECO:0000256" key="5">
    <source>
        <dbReference type="RuleBase" id="RU363034"/>
    </source>
</evidence>
<proteinExistence type="predicted"/>
<dbReference type="OrthoDB" id="93664at2759"/>
<comment type="caution">
    <text evidence="7">The sequence shown here is derived from an EMBL/GenBank/DDBJ whole genome shotgun (WGS) entry which is preliminary data.</text>
</comment>
<evidence type="ECO:0000256" key="1">
    <source>
        <dbReference type="ARBA" id="ARBA00022670"/>
    </source>
</evidence>
<dbReference type="SMART" id="SM00020">
    <property type="entry name" value="Tryp_SPc"/>
    <property type="match status" value="1"/>
</dbReference>
<evidence type="ECO:0000256" key="2">
    <source>
        <dbReference type="ARBA" id="ARBA00022801"/>
    </source>
</evidence>
<dbReference type="InterPro" id="IPR001254">
    <property type="entry name" value="Trypsin_dom"/>
</dbReference>
<dbReference type="EMBL" id="BDGG01000001">
    <property type="protein sequence ID" value="GAU90293.1"/>
    <property type="molecule type" value="Genomic_DNA"/>
</dbReference>
<dbReference type="InterPro" id="IPR043504">
    <property type="entry name" value="Peptidase_S1_PA_chymotrypsin"/>
</dbReference>
<evidence type="ECO:0000256" key="3">
    <source>
        <dbReference type="ARBA" id="ARBA00022825"/>
    </source>
</evidence>
<dbReference type="InterPro" id="IPR009003">
    <property type="entry name" value="Peptidase_S1_PA"/>
</dbReference>
<dbReference type="InterPro" id="IPR001314">
    <property type="entry name" value="Peptidase_S1A"/>
</dbReference>